<name>A0A9P0KTJ4_ACAOB</name>
<sequence length="139" mass="15859">MFALAVDHQVLWKSFVSKEYTGSASIHADSANSSLTNYTRTKYCRLQPSFSTTDDIIVRHSDIYKEFFTLRVHTAYVLKTIRCLPKIQFSGLQSGGETGEINKTYRMSLWNTKPTICETGFFQGCAKFHRKLLTTDGKK</sequence>
<dbReference type="EMBL" id="CAKOFQ010006909">
    <property type="protein sequence ID" value="CAH1981483.1"/>
    <property type="molecule type" value="Genomic_DNA"/>
</dbReference>
<accession>A0A9P0KTJ4</accession>
<comment type="caution">
    <text evidence="1">The sequence shown here is derived from an EMBL/GenBank/DDBJ whole genome shotgun (WGS) entry which is preliminary data.</text>
</comment>
<protein>
    <submittedName>
        <fullName evidence="1">Uncharacterized protein</fullName>
    </submittedName>
</protein>
<dbReference type="Proteomes" id="UP001152888">
    <property type="component" value="Unassembled WGS sequence"/>
</dbReference>
<evidence type="ECO:0000313" key="1">
    <source>
        <dbReference type="EMBL" id="CAH1981483.1"/>
    </source>
</evidence>
<proteinExistence type="predicted"/>
<gene>
    <name evidence="1" type="ORF">ACAOBT_LOCUS14519</name>
</gene>
<organism evidence="1 2">
    <name type="scientific">Acanthoscelides obtectus</name>
    <name type="common">Bean weevil</name>
    <name type="synonym">Bruchus obtectus</name>
    <dbReference type="NCBI Taxonomy" id="200917"/>
    <lineage>
        <taxon>Eukaryota</taxon>
        <taxon>Metazoa</taxon>
        <taxon>Ecdysozoa</taxon>
        <taxon>Arthropoda</taxon>
        <taxon>Hexapoda</taxon>
        <taxon>Insecta</taxon>
        <taxon>Pterygota</taxon>
        <taxon>Neoptera</taxon>
        <taxon>Endopterygota</taxon>
        <taxon>Coleoptera</taxon>
        <taxon>Polyphaga</taxon>
        <taxon>Cucujiformia</taxon>
        <taxon>Chrysomeloidea</taxon>
        <taxon>Chrysomelidae</taxon>
        <taxon>Bruchinae</taxon>
        <taxon>Bruchini</taxon>
        <taxon>Acanthoscelides</taxon>
    </lineage>
</organism>
<dbReference type="AlphaFoldDB" id="A0A9P0KTJ4"/>
<evidence type="ECO:0000313" key="2">
    <source>
        <dbReference type="Proteomes" id="UP001152888"/>
    </source>
</evidence>
<keyword evidence="2" id="KW-1185">Reference proteome</keyword>
<reference evidence="1" key="1">
    <citation type="submission" date="2022-03" db="EMBL/GenBank/DDBJ databases">
        <authorList>
            <person name="Sayadi A."/>
        </authorList>
    </citation>
    <scope>NUCLEOTIDE SEQUENCE</scope>
</reference>